<keyword evidence="4" id="KW-1185">Reference proteome</keyword>
<dbReference type="PROSITE" id="PS00383">
    <property type="entry name" value="TYR_PHOSPHATASE_1"/>
    <property type="match status" value="1"/>
</dbReference>
<feature type="chain" id="PRO_5038590244" evidence="2">
    <location>
        <begin position="24"/>
        <end position="352"/>
    </location>
</feature>
<evidence type="ECO:0000256" key="1">
    <source>
        <dbReference type="ARBA" id="ARBA00009580"/>
    </source>
</evidence>
<dbReference type="PANTHER" id="PTHR31126:SF1">
    <property type="entry name" value="TYROSINE SPECIFIC PROTEIN PHOSPHATASES DOMAIN-CONTAINING PROTEIN"/>
    <property type="match status" value="1"/>
</dbReference>
<name>A0A7K1FNE8_9ACTN</name>
<dbReference type="SUPFAM" id="SSF52799">
    <property type="entry name" value="(Phosphotyrosine protein) phosphatases II"/>
    <property type="match status" value="1"/>
</dbReference>
<evidence type="ECO:0000313" key="4">
    <source>
        <dbReference type="Proteomes" id="UP000460221"/>
    </source>
</evidence>
<dbReference type="InterPro" id="IPR016130">
    <property type="entry name" value="Tyr_Pase_AS"/>
</dbReference>
<dbReference type="PROSITE" id="PS51318">
    <property type="entry name" value="TAT"/>
    <property type="match status" value="1"/>
</dbReference>
<dbReference type="Gene3D" id="3.90.190.10">
    <property type="entry name" value="Protein tyrosine phosphatase superfamily"/>
    <property type="match status" value="1"/>
</dbReference>
<protein>
    <submittedName>
        <fullName evidence="3">Protein-tyrosine-phosphatase</fullName>
    </submittedName>
</protein>
<comment type="similarity">
    <text evidence="1">Belongs to the protein-tyrosine phosphatase family.</text>
</comment>
<dbReference type="InterPro" id="IPR006311">
    <property type="entry name" value="TAT_signal"/>
</dbReference>
<dbReference type="Pfam" id="PF13350">
    <property type="entry name" value="Y_phosphatase3"/>
    <property type="match status" value="1"/>
</dbReference>
<dbReference type="InterPro" id="IPR026893">
    <property type="entry name" value="Tyr/Ser_Pase_IphP-type"/>
</dbReference>
<comment type="caution">
    <text evidence="3">The sequence shown here is derived from an EMBL/GenBank/DDBJ whole genome shotgun (WGS) entry which is preliminary data.</text>
</comment>
<evidence type="ECO:0000313" key="3">
    <source>
        <dbReference type="EMBL" id="MTD14753.1"/>
    </source>
</evidence>
<gene>
    <name evidence="3" type="ORF">GIS00_12465</name>
</gene>
<dbReference type="EMBL" id="WLYK01000005">
    <property type="protein sequence ID" value="MTD14753.1"/>
    <property type="molecule type" value="Genomic_DNA"/>
</dbReference>
<organism evidence="3 4">
    <name type="scientific">Nakamurella alba</name>
    <dbReference type="NCBI Taxonomy" id="2665158"/>
    <lineage>
        <taxon>Bacteria</taxon>
        <taxon>Bacillati</taxon>
        <taxon>Actinomycetota</taxon>
        <taxon>Actinomycetes</taxon>
        <taxon>Nakamurellales</taxon>
        <taxon>Nakamurellaceae</taxon>
        <taxon>Nakamurella</taxon>
    </lineage>
</organism>
<evidence type="ECO:0000256" key="2">
    <source>
        <dbReference type="SAM" id="SignalP"/>
    </source>
</evidence>
<dbReference type="PROSITE" id="PS51257">
    <property type="entry name" value="PROKAR_LIPOPROTEIN"/>
    <property type="match status" value="1"/>
</dbReference>
<reference evidence="3 4" key="1">
    <citation type="submission" date="2019-11" db="EMBL/GenBank/DDBJ databases">
        <authorList>
            <person name="Jiang L.-Q."/>
        </authorList>
    </citation>
    <scope>NUCLEOTIDE SEQUENCE [LARGE SCALE GENOMIC DNA]</scope>
    <source>
        <strain evidence="3 4">YIM 132087</strain>
    </source>
</reference>
<feature type="signal peptide" evidence="2">
    <location>
        <begin position="1"/>
        <end position="23"/>
    </location>
</feature>
<accession>A0A7K1FNE8</accession>
<sequence>MTLTRRELLLGLPLAALGLAGMAACGATEMAGSASEMPAGGTTGGTTTAAAQVSDTALTPQLTGATPITNGDPGAQAWAGARQGPALLTGQAAVLPTPPIPDSAAPRLASADNFRDLAGGRTGYAAAGGATIATGVFYRSNELTLSPEDSATLSGLGITRIYDLRLPSQIAKHPDVVPGGATYVNVSLFGKGIDLEGNDSTATGSQQILEEMNVALVEETASQQAMAQLLTDMAAAPGPVLFHCTQGKDRTGWTAALLLSIAGVSSGDIMTDYLLTNSYTAADIQHETDKVASEDGAAAAAAAIPMLGAEADFIKAALQRMEQYGGVETYLTSVLGLDDSVIDAVRGKLTAS</sequence>
<dbReference type="GO" id="GO:0004721">
    <property type="term" value="F:phosphoprotein phosphatase activity"/>
    <property type="evidence" value="ECO:0007669"/>
    <property type="project" value="InterPro"/>
</dbReference>
<dbReference type="RefSeq" id="WP_154768777.1">
    <property type="nucleotide sequence ID" value="NZ_WLYK01000005.1"/>
</dbReference>
<dbReference type="PANTHER" id="PTHR31126">
    <property type="entry name" value="TYROSINE-PROTEIN PHOSPHATASE"/>
    <property type="match status" value="1"/>
</dbReference>
<dbReference type="Proteomes" id="UP000460221">
    <property type="component" value="Unassembled WGS sequence"/>
</dbReference>
<keyword evidence="2" id="KW-0732">Signal</keyword>
<proteinExistence type="inferred from homology"/>
<dbReference type="AlphaFoldDB" id="A0A7K1FNE8"/>
<dbReference type="InterPro" id="IPR029021">
    <property type="entry name" value="Prot-tyrosine_phosphatase-like"/>
</dbReference>